<evidence type="ECO:0000313" key="2">
    <source>
        <dbReference type="EMBL" id="KAK8177925.1"/>
    </source>
</evidence>
<feature type="compositionally biased region" description="Basic residues" evidence="1">
    <location>
        <begin position="93"/>
        <end position="112"/>
    </location>
</feature>
<accession>A0ABR1Y7Z5</accession>
<reference evidence="2 3" key="1">
    <citation type="journal article" date="2022" name="G3 (Bethesda)">
        <title>Enemy or ally: a genomic approach to elucidate the lifestyle of Phyllosticta citrichinaensis.</title>
        <authorList>
            <person name="Buijs V.A."/>
            <person name="Groenewald J.Z."/>
            <person name="Haridas S."/>
            <person name="LaButti K.M."/>
            <person name="Lipzen A."/>
            <person name="Martin F.M."/>
            <person name="Barry K."/>
            <person name="Grigoriev I.V."/>
            <person name="Crous P.W."/>
            <person name="Seidl M.F."/>
        </authorList>
    </citation>
    <scope>NUCLEOTIDE SEQUENCE [LARGE SCALE GENOMIC DNA]</scope>
    <source>
        <strain evidence="2 3">CBS 129764</strain>
    </source>
</reference>
<evidence type="ECO:0000256" key="1">
    <source>
        <dbReference type="SAM" id="MobiDB-lite"/>
    </source>
</evidence>
<feature type="region of interest" description="Disordered" evidence="1">
    <location>
        <begin position="191"/>
        <end position="221"/>
    </location>
</feature>
<organism evidence="2 3">
    <name type="scientific">Phyllosticta citrichinensis</name>
    <dbReference type="NCBI Taxonomy" id="1130410"/>
    <lineage>
        <taxon>Eukaryota</taxon>
        <taxon>Fungi</taxon>
        <taxon>Dikarya</taxon>
        <taxon>Ascomycota</taxon>
        <taxon>Pezizomycotina</taxon>
        <taxon>Dothideomycetes</taxon>
        <taxon>Dothideomycetes incertae sedis</taxon>
        <taxon>Botryosphaeriales</taxon>
        <taxon>Phyllostictaceae</taxon>
        <taxon>Phyllosticta</taxon>
    </lineage>
</organism>
<feature type="compositionally biased region" description="Basic residues" evidence="1">
    <location>
        <begin position="191"/>
        <end position="206"/>
    </location>
</feature>
<evidence type="ECO:0000313" key="3">
    <source>
        <dbReference type="Proteomes" id="UP001456524"/>
    </source>
</evidence>
<comment type="caution">
    <text evidence="2">The sequence shown here is derived from an EMBL/GenBank/DDBJ whole genome shotgun (WGS) entry which is preliminary data.</text>
</comment>
<feature type="region of interest" description="Disordered" evidence="1">
    <location>
        <begin position="1"/>
        <end position="35"/>
    </location>
</feature>
<protein>
    <submittedName>
        <fullName evidence="2">Uncharacterized protein</fullName>
    </submittedName>
</protein>
<feature type="compositionally biased region" description="Polar residues" evidence="1">
    <location>
        <begin position="62"/>
        <end position="76"/>
    </location>
</feature>
<sequence length="221" mass="24203">MGNRLSVQHPNVHSLAHHRASPALPSSYKPTDQPIPSVHPSFSCVRVQSVYPGAPGAHHKTAQSTRGGKQSKNRIINKTPFPFSGQSRANKQAARRTGGKKSKKEKRKKKKKEGGNRHAWSKPNTHSAPQCKQGEGKKKTKGCKPKKEEVKIGPPTCQSAYLPDLPACRGGMPTAPVSARRKTPFGVCLIQKRRGKESKKGSRRQMNRAAGMKQRKTPATL</sequence>
<dbReference type="EMBL" id="JBBWUH010000001">
    <property type="protein sequence ID" value="KAK8177925.1"/>
    <property type="molecule type" value="Genomic_DNA"/>
</dbReference>
<feature type="region of interest" description="Disordered" evidence="1">
    <location>
        <begin position="53"/>
        <end position="158"/>
    </location>
</feature>
<name>A0ABR1Y7Z5_9PEZI</name>
<feature type="compositionally biased region" description="Polar residues" evidence="1">
    <location>
        <begin position="1"/>
        <end position="11"/>
    </location>
</feature>
<proteinExistence type="predicted"/>
<gene>
    <name evidence="2" type="ORF">IWX90DRAFT_36146</name>
</gene>
<dbReference type="Proteomes" id="UP001456524">
    <property type="component" value="Unassembled WGS sequence"/>
</dbReference>
<keyword evidence="3" id="KW-1185">Reference proteome</keyword>